<gene>
    <name evidence="4" type="ORF">B9Z65_7654</name>
</gene>
<feature type="signal peptide" evidence="3">
    <location>
        <begin position="1"/>
        <end position="20"/>
    </location>
</feature>
<evidence type="ECO:0000313" key="4">
    <source>
        <dbReference type="EMBL" id="PSK53848.1"/>
    </source>
</evidence>
<dbReference type="CDD" id="cd22191">
    <property type="entry name" value="DPBB_RlpA_EXP_N-like"/>
    <property type="match status" value="1"/>
</dbReference>
<name>A0A2P8A050_9PEZI</name>
<dbReference type="PANTHER" id="PTHR31836">
    <property type="match status" value="1"/>
</dbReference>
<dbReference type="Gene3D" id="2.40.40.10">
    <property type="entry name" value="RlpA-like domain"/>
    <property type="match status" value="1"/>
</dbReference>
<evidence type="ECO:0000256" key="1">
    <source>
        <dbReference type="ARBA" id="ARBA00022729"/>
    </source>
</evidence>
<dbReference type="InterPro" id="IPR051477">
    <property type="entry name" value="Expansin_CellWall"/>
</dbReference>
<dbReference type="OrthoDB" id="623670at2759"/>
<evidence type="ECO:0000313" key="5">
    <source>
        <dbReference type="Proteomes" id="UP000243723"/>
    </source>
</evidence>
<dbReference type="InterPro" id="IPR036908">
    <property type="entry name" value="RlpA-like_sf"/>
</dbReference>
<proteinExistence type="predicted"/>
<organism evidence="4 5">
    <name type="scientific">Elsinoe australis</name>
    <dbReference type="NCBI Taxonomy" id="40998"/>
    <lineage>
        <taxon>Eukaryota</taxon>
        <taxon>Fungi</taxon>
        <taxon>Dikarya</taxon>
        <taxon>Ascomycota</taxon>
        <taxon>Pezizomycotina</taxon>
        <taxon>Dothideomycetes</taxon>
        <taxon>Dothideomycetidae</taxon>
        <taxon>Myriangiales</taxon>
        <taxon>Elsinoaceae</taxon>
        <taxon>Elsinoe</taxon>
    </lineage>
</organism>
<feature type="compositionally biased region" description="Basic and acidic residues" evidence="2">
    <location>
        <begin position="120"/>
        <end position="129"/>
    </location>
</feature>
<dbReference type="SUPFAM" id="SSF50685">
    <property type="entry name" value="Barwin-like endoglucanases"/>
    <property type="match status" value="1"/>
</dbReference>
<protein>
    <submittedName>
        <fullName evidence="4">Papain inhibitor</fullName>
    </submittedName>
</protein>
<reference evidence="4 5" key="1">
    <citation type="submission" date="2017-05" db="EMBL/GenBank/DDBJ databases">
        <title>Draft genome sequence of Elsinoe australis.</title>
        <authorList>
            <person name="Cheng Q."/>
        </authorList>
    </citation>
    <scope>NUCLEOTIDE SEQUENCE [LARGE SCALE GENOMIC DNA]</scope>
    <source>
        <strain evidence="4 5">NL1</strain>
    </source>
</reference>
<dbReference type="Proteomes" id="UP000243723">
    <property type="component" value="Unassembled WGS sequence"/>
</dbReference>
<comment type="caution">
    <text evidence="4">The sequence shown here is derived from an EMBL/GenBank/DDBJ whole genome shotgun (WGS) entry which is preliminary data.</text>
</comment>
<sequence>MKTVTSFALCSLALCVGVQAGGPVDPNAPRPCDGCVQPIVDPSLTTCGKAGGCGNPDPLVGPSTTIGPPMLTEQKPSEKPKTGPDGQPLPNKQEAICKGTAEACAQPSKDKEPPTGSDAPTDKNLHPGDRNGVQKCAGPAGTCDDKPKPQPMSSMPFRFHAAAKLKRRNDAGSNAATAPGKSYTGDFTNWEPSQGACGTTNTADEPVVALSKVLFDPMTPGGNPAIEPPGGNPNENPLCGKSVVITGKDGQKTTAKVVDRCKKCAEGDLDLTKSLFDHVTGNGDGRVGGMSWAWE</sequence>
<keyword evidence="1 3" id="KW-0732">Signal</keyword>
<feature type="region of interest" description="Disordered" evidence="2">
    <location>
        <begin position="219"/>
        <end position="239"/>
    </location>
</feature>
<dbReference type="EMBL" id="NHZQ01000087">
    <property type="protein sequence ID" value="PSK53848.1"/>
    <property type="molecule type" value="Genomic_DNA"/>
</dbReference>
<accession>A0A2P8A050</accession>
<feature type="region of interest" description="Disordered" evidence="2">
    <location>
        <begin position="57"/>
        <end position="153"/>
    </location>
</feature>
<feature type="chain" id="PRO_5015113633" evidence="3">
    <location>
        <begin position="21"/>
        <end position="295"/>
    </location>
</feature>
<keyword evidence="5" id="KW-1185">Reference proteome</keyword>
<dbReference type="PANTHER" id="PTHR31836:SF28">
    <property type="entry name" value="SRCR DOMAIN-CONTAINING PROTEIN-RELATED"/>
    <property type="match status" value="1"/>
</dbReference>
<evidence type="ECO:0000256" key="2">
    <source>
        <dbReference type="SAM" id="MobiDB-lite"/>
    </source>
</evidence>
<evidence type="ECO:0000256" key="3">
    <source>
        <dbReference type="SAM" id="SignalP"/>
    </source>
</evidence>
<dbReference type="STRING" id="40998.A0A2P8A050"/>
<dbReference type="AlphaFoldDB" id="A0A2P8A050"/>